<feature type="transmembrane region" description="Helical" evidence="5">
    <location>
        <begin position="252"/>
        <end position="277"/>
    </location>
</feature>
<feature type="transmembrane region" description="Helical" evidence="5">
    <location>
        <begin position="159"/>
        <end position="179"/>
    </location>
</feature>
<keyword evidence="3 5" id="KW-1133">Transmembrane helix</keyword>
<dbReference type="PANTHER" id="PTHR39535:SF2">
    <property type="entry name" value="HTTM DOMAIN-CONTAINING PROTEIN"/>
    <property type="match status" value="1"/>
</dbReference>
<keyword evidence="2 5" id="KW-0812">Transmembrane</keyword>
<dbReference type="SMART" id="SM00752">
    <property type="entry name" value="HTTM"/>
    <property type="match status" value="1"/>
</dbReference>
<organism evidence="7 8">
    <name type="scientific">Deinococcus terrestris</name>
    <dbReference type="NCBI Taxonomy" id="2651870"/>
    <lineage>
        <taxon>Bacteria</taxon>
        <taxon>Thermotogati</taxon>
        <taxon>Deinococcota</taxon>
        <taxon>Deinococci</taxon>
        <taxon>Deinococcales</taxon>
        <taxon>Deinococcaceae</taxon>
        <taxon>Deinococcus</taxon>
    </lineage>
</organism>
<protein>
    <recommendedName>
        <fullName evidence="6">HTTM-like domain-containing protein</fullName>
    </recommendedName>
</protein>
<evidence type="ECO:0000313" key="7">
    <source>
        <dbReference type="EMBL" id="MPY67939.1"/>
    </source>
</evidence>
<keyword evidence="4 5" id="KW-0472">Membrane</keyword>
<sequence length="336" mass="37269">MKTLSHDNTQAARRPTLVRQLESKLFNTVGVRLLQIFVGSAIAYRCLTELAYVPYFYGQAGPMMSGTGSLLGPHLGAAVDQLVYSPLGIYLFFGLWLAGGLGLVLGYKPRLATLLALVGYLWAEARSITHDGGDNVLRIVLLYMLLLRTSPGRAGPGRFFHNLAVIGIYVQLCLLYFVAGTLKLDGDVWKNGTALYYVTQVNWFTPPWPWMQELFKNPWVVTAATYSAVIYQVGFPFMLFNRFHLVWVPIGLAFHLGIGVAMGLVSFSLAMMGLVLFTVRDSEWAALAGWVERALQSKHLRRLRWNSALLRGVQRFSASAVRPLTTADGSTREVSS</sequence>
<evidence type="ECO:0000256" key="5">
    <source>
        <dbReference type="SAM" id="Phobius"/>
    </source>
</evidence>
<evidence type="ECO:0000259" key="6">
    <source>
        <dbReference type="SMART" id="SM00752"/>
    </source>
</evidence>
<evidence type="ECO:0000256" key="1">
    <source>
        <dbReference type="ARBA" id="ARBA00004127"/>
    </source>
</evidence>
<accession>A0A7X1NYP0</accession>
<dbReference type="InterPro" id="IPR052964">
    <property type="entry name" value="Sporulation_signal_mat"/>
</dbReference>
<comment type="subcellular location">
    <subcellularLocation>
        <location evidence="1">Endomembrane system</location>
        <topology evidence="1">Multi-pass membrane protein</topology>
    </subcellularLocation>
</comment>
<evidence type="ECO:0000313" key="8">
    <source>
        <dbReference type="Proteomes" id="UP000484842"/>
    </source>
</evidence>
<dbReference type="InterPro" id="IPR011020">
    <property type="entry name" value="HTTM-like"/>
</dbReference>
<proteinExistence type="predicted"/>
<feature type="domain" description="HTTM-like" evidence="6">
    <location>
        <begin position="33"/>
        <end position="281"/>
    </location>
</feature>
<feature type="transmembrane region" description="Helical" evidence="5">
    <location>
        <begin position="87"/>
        <end position="107"/>
    </location>
</feature>
<dbReference type="GO" id="GO:0012505">
    <property type="term" value="C:endomembrane system"/>
    <property type="evidence" value="ECO:0007669"/>
    <property type="project" value="UniProtKB-SubCell"/>
</dbReference>
<keyword evidence="8" id="KW-1185">Reference proteome</keyword>
<dbReference type="AlphaFoldDB" id="A0A7X1NYP0"/>
<gene>
    <name evidence="7" type="ORF">F8S09_14855</name>
</gene>
<reference evidence="7 8" key="1">
    <citation type="submission" date="2019-10" db="EMBL/GenBank/DDBJ databases">
        <title>Deinococcus sp. isolated from soil.</title>
        <authorList>
            <person name="Li Y."/>
            <person name="Wang J."/>
        </authorList>
    </citation>
    <scope>NUCLEOTIDE SEQUENCE [LARGE SCALE GENOMIC DNA]</scope>
    <source>
        <strain evidence="7 8">SDU3-2</strain>
    </source>
</reference>
<dbReference type="RefSeq" id="WP_152872253.1">
    <property type="nucleotide sequence ID" value="NZ_WBSL01000012.1"/>
</dbReference>
<evidence type="ECO:0000256" key="2">
    <source>
        <dbReference type="ARBA" id="ARBA00022692"/>
    </source>
</evidence>
<name>A0A7X1NYP0_9DEIO</name>
<dbReference type="EMBL" id="WBSL01000012">
    <property type="protein sequence ID" value="MPY67939.1"/>
    <property type="molecule type" value="Genomic_DNA"/>
</dbReference>
<evidence type="ECO:0000256" key="3">
    <source>
        <dbReference type="ARBA" id="ARBA00022989"/>
    </source>
</evidence>
<feature type="transmembrane region" description="Helical" evidence="5">
    <location>
        <begin position="219"/>
        <end position="240"/>
    </location>
</feature>
<evidence type="ECO:0000256" key="4">
    <source>
        <dbReference type="ARBA" id="ARBA00023136"/>
    </source>
</evidence>
<dbReference type="PANTHER" id="PTHR39535">
    <property type="entry name" value="SPORULATION-DELAYING PROTEIN SDPB"/>
    <property type="match status" value="1"/>
</dbReference>
<dbReference type="Proteomes" id="UP000484842">
    <property type="component" value="Unassembled WGS sequence"/>
</dbReference>
<comment type="caution">
    <text evidence="7">The sequence shown here is derived from an EMBL/GenBank/DDBJ whole genome shotgun (WGS) entry which is preliminary data.</text>
</comment>